<protein>
    <submittedName>
        <fullName evidence="3">Sugar phosphate isomerase/epimerase</fullName>
    </submittedName>
</protein>
<dbReference type="KEGG" id="rfs:C1I64_12135"/>
<dbReference type="Pfam" id="PF01261">
    <property type="entry name" value="AP_endonuc_2"/>
    <property type="match status" value="1"/>
</dbReference>
<evidence type="ECO:0000313" key="3">
    <source>
        <dbReference type="EMBL" id="AZZ52717.1"/>
    </source>
</evidence>
<evidence type="ECO:0000259" key="2">
    <source>
        <dbReference type="Pfam" id="PF01261"/>
    </source>
</evidence>
<keyword evidence="3" id="KW-0413">Isomerase</keyword>
<dbReference type="EMBL" id="CP028137">
    <property type="protein sequence ID" value="AZZ52717.1"/>
    <property type="molecule type" value="Genomic_DNA"/>
</dbReference>
<keyword evidence="1" id="KW-0119">Carbohydrate metabolism</keyword>
<name>A0A3T0T247_9MICO</name>
<dbReference type="PANTHER" id="PTHR12110:SF41">
    <property type="entry name" value="INOSOSE DEHYDRATASE"/>
    <property type="match status" value="1"/>
</dbReference>
<dbReference type="SUPFAM" id="SSF51658">
    <property type="entry name" value="Xylose isomerase-like"/>
    <property type="match status" value="1"/>
</dbReference>
<evidence type="ECO:0000313" key="4">
    <source>
        <dbReference type="Proteomes" id="UP000285317"/>
    </source>
</evidence>
<reference evidence="3 4" key="1">
    <citation type="submission" date="2018-03" db="EMBL/GenBank/DDBJ databases">
        <title>Bacteriophage NCPPB3778 and a type I-E CRISPR drive the evolution of the US Biological Select Agent, Rathayibacter toxicus.</title>
        <authorList>
            <person name="Davis E.W.II."/>
            <person name="Tabima J.F."/>
            <person name="Weisberg A.J."/>
            <person name="Dantas Lopes L."/>
            <person name="Wiseman M.S."/>
            <person name="Wiseman M.S."/>
            <person name="Pupko T."/>
            <person name="Belcher M.S."/>
            <person name="Sechler A.J."/>
            <person name="Tancos M.A."/>
            <person name="Schroeder B.K."/>
            <person name="Murray T.D."/>
            <person name="Luster D.G."/>
            <person name="Schneider W.L."/>
            <person name="Rogers E."/>
            <person name="Andreote F.D."/>
            <person name="Grunwald N.J."/>
            <person name="Putnam M.L."/>
            <person name="Chang J.H."/>
        </authorList>
    </citation>
    <scope>NUCLEOTIDE SEQUENCE [LARGE SCALE GENOMIC DNA]</scope>
    <source>
        <strain evidence="3 4">DSM 15932</strain>
    </source>
</reference>
<dbReference type="Proteomes" id="UP000285317">
    <property type="component" value="Chromosome"/>
</dbReference>
<dbReference type="Gene3D" id="3.20.20.150">
    <property type="entry name" value="Divalent-metal-dependent TIM barrel enzymes"/>
    <property type="match status" value="1"/>
</dbReference>
<evidence type="ECO:0000256" key="1">
    <source>
        <dbReference type="ARBA" id="ARBA00023277"/>
    </source>
</evidence>
<organism evidence="3 4">
    <name type="scientific">Rathayibacter festucae DSM 15932</name>
    <dbReference type="NCBI Taxonomy" id="1328866"/>
    <lineage>
        <taxon>Bacteria</taxon>
        <taxon>Bacillati</taxon>
        <taxon>Actinomycetota</taxon>
        <taxon>Actinomycetes</taxon>
        <taxon>Micrococcales</taxon>
        <taxon>Microbacteriaceae</taxon>
        <taxon>Rathayibacter</taxon>
    </lineage>
</organism>
<dbReference type="PANTHER" id="PTHR12110">
    <property type="entry name" value="HYDROXYPYRUVATE ISOMERASE"/>
    <property type="match status" value="1"/>
</dbReference>
<feature type="domain" description="Xylose isomerase-like TIM barrel" evidence="2">
    <location>
        <begin position="68"/>
        <end position="226"/>
    </location>
</feature>
<dbReference type="AlphaFoldDB" id="A0A3T0T247"/>
<dbReference type="InterPro" id="IPR050312">
    <property type="entry name" value="IolE/XylAMocC-like"/>
</dbReference>
<dbReference type="InterPro" id="IPR036237">
    <property type="entry name" value="Xyl_isomerase-like_sf"/>
</dbReference>
<dbReference type="GO" id="GO:0016853">
    <property type="term" value="F:isomerase activity"/>
    <property type="evidence" value="ECO:0007669"/>
    <property type="project" value="UniProtKB-KW"/>
</dbReference>
<dbReference type="InterPro" id="IPR013022">
    <property type="entry name" value="Xyl_isomerase-like_TIM-brl"/>
</dbReference>
<sequence>MFDVDQEHPPVATPSDLSVQLYSVRDALAEDLPAALDRLAGLGFAKVELFDLVNRADAYRSALPAAGLTAPSAHARLLETGAPVEEILDIAASLGVQTVIDPMVDPERWTSAGSVAAIADELNALVDSAASRGLVLGYHNHAFEFENRVDGRSAFEHLAGLLDPRIVLELDTYWAAVGGDDPVEVLGRLGDRVQFLHVKDGPISKETSEQLPAGEGAMDVPAILAAAPQALAVLEFDAYAGDVFEGLASGLRYVSELGA</sequence>
<accession>A0A3T0T247</accession>
<proteinExistence type="predicted"/>
<gene>
    <name evidence="3" type="ORF">C1I64_12135</name>
</gene>